<dbReference type="Gene3D" id="1.20.1280.50">
    <property type="match status" value="1"/>
</dbReference>
<accession>A0A8B7NE62</accession>
<evidence type="ECO:0000259" key="1">
    <source>
        <dbReference type="PROSITE" id="PS50181"/>
    </source>
</evidence>
<feature type="domain" description="F-box" evidence="1">
    <location>
        <begin position="47"/>
        <end position="93"/>
    </location>
</feature>
<gene>
    <name evidence="3" type="primary">LOC108669116</name>
</gene>
<keyword evidence="2" id="KW-1185">Reference proteome</keyword>
<dbReference type="InterPro" id="IPR001810">
    <property type="entry name" value="F-box_dom"/>
</dbReference>
<sequence>MASTLIHRDTLMKTTIDENGTCDLTITADAPAKFSTSACVIQENSSRTNLWNLPYHILCKISTLLNLQDALSFASTCKLAHTAVMDQHTWRQRLWYWGKAVNVCMMNNSSPHLKEASAVISDPLLLNLRTMYEVLSPGGCRLRRSGPPVLDVANLLAKLDPSHSSNPTLMQNFFNVLAKILGHRVSIHEKSPILIGANESRYVLFSQPETRTSHSLFMTLITSRSNIIETVGLVEGRPGGIGSGVTVRYETVDEGSCSPCSVEPSPHVDSANSHIFNLLPLRRINSRLLTPHDTPGGVRFIDEVAEVVRTAAGIVCIVDGECLCGSTAASASATHIDGHTLELGALEAMLRTFPANRCPVVLLLLVHTAAATDCDVSGCQERCTTRVHMPYLLANIMDPWHIPWAAFEVEIPSLCGLSLALNWLVRRTAVHKTC</sequence>
<dbReference type="KEGG" id="hazt:108669116"/>
<reference evidence="3" key="1">
    <citation type="submission" date="2025-08" db="UniProtKB">
        <authorList>
            <consortium name="RefSeq"/>
        </authorList>
    </citation>
    <scope>IDENTIFICATION</scope>
    <source>
        <tissue evidence="3">Whole organism</tissue>
    </source>
</reference>
<evidence type="ECO:0000313" key="2">
    <source>
        <dbReference type="Proteomes" id="UP000694843"/>
    </source>
</evidence>
<proteinExistence type="predicted"/>
<name>A0A8B7NE62_HYAAZ</name>
<protein>
    <submittedName>
        <fullName evidence="3">Uncharacterized protein LOC108669116</fullName>
    </submittedName>
</protein>
<dbReference type="Pfam" id="PF00646">
    <property type="entry name" value="F-box"/>
    <property type="match status" value="1"/>
</dbReference>
<dbReference type="InterPro" id="IPR027417">
    <property type="entry name" value="P-loop_NTPase"/>
</dbReference>
<dbReference type="PROSITE" id="PS50181">
    <property type="entry name" value="FBOX"/>
    <property type="match status" value="1"/>
</dbReference>
<dbReference type="OrthoDB" id="6343092at2759"/>
<dbReference type="AlphaFoldDB" id="A0A8B7NE62"/>
<organism evidence="2 3">
    <name type="scientific">Hyalella azteca</name>
    <name type="common">Amphipod</name>
    <dbReference type="NCBI Taxonomy" id="294128"/>
    <lineage>
        <taxon>Eukaryota</taxon>
        <taxon>Metazoa</taxon>
        <taxon>Ecdysozoa</taxon>
        <taxon>Arthropoda</taxon>
        <taxon>Crustacea</taxon>
        <taxon>Multicrustacea</taxon>
        <taxon>Malacostraca</taxon>
        <taxon>Eumalacostraca</taxon>
        <taxon>Peracarida</taxon>
        <taxon>Amphipoda</taxon>
        <taxon>Senticaudata</taxon>
        <taxon>Talitrida</taxon>
        <taxon>Talitroidea</taxon>
        <taxon>Hyalellidae</taxon>
        <taxon>Hyalella</taxon>
    </lineage>
</organism>
<evidence type="ECO:0000313" key="3">
    <source>
        <dbReference type="RefSeq" id="XP_018011895.1"/>
    </source>
</evidence>
<dbReference type="SUPFAM" id="SSF81383">
    <property type="entry name" value="F-box domain"/>
    <property type="match status" value="1"/>
</dbReference>
<dbReference type="GeneID" id="108669116"/>
<dbReference type="Gene3D" id="3.40.50.300">
    <property type="entry name" value="P-loop containing nucleotide triphosphate hydrolases"/>
    <property type="match status" value="1"/>
</dbReference>
<dbReference type="RefSeq" id="XP_018011895.1">
    <property type="nucleotide sequence ID" value="XM_018156406.2"/>
</dbReference>
<dbReference type="InterPro" id="IPR036047">
    <property type="entry name" value="F-box-like_dom_sf"/>
</dbReference>
<dbReference type="Proteomes" id="UP000694843">
    <property type="component" value="Unplaced"/>
</dbReference>